<feature type="domain" description="PGG" evidence="3">
    <location>
        <begin position="772"/>
        <end position="880"/>
    </location>
</feature>
<dbReference type="PROSITE" id="PS50088">
    <property type="entry name" value="ANK_REPEAT"/>
    <property type="match status" value="5"/>
</dbReference>
<sequence>MESRLFEAARCGDISTFHSLLEEDPFLLDRVALNPVYNPLHVSTLAGQAEISKEIVSRKPVFTRELNENGFSPIHVASANGHIEIIRELMRVGYDICLLKGKDGKVPLHCAALKGRVDVVKELVWACPESLKQVTACGETPLHLAAKSNQIEAARVLIEEIRRLQMMEILNWKDTEGNTVLHQATFNRQHEASLIISLLIGGEALSCGVNINSVNTSGFTPKDVLDLLLQTGSDFHDIHIYQMFQQAGAVTAQEITRDPAYFRAQTEPTNTTHIVQSACSWNLWKELMKEVAESSTETQNALMVMAVLIASVTYQAILSPPSGFWDGDKRNSQTVTVQKRTMMPGEAVMADDPEVFAVFIVFNAIGFFASLAMISLLTSGFPLRAGLRLAIISMTGTYVIAVIYMGPTKMREVYIVVIFMGLLFVAELVRFTMWLLKKWGAYQDTQRKVLSHRQNHICINQTIKVSKENSGLYPNNQVEMESRLFEAARCGDISAFHSLLEEDPFLLDRVALNSVYNPLHVSALAGQVEITKEIVSRKPAFTRELNENGFSPIHVASANGHIEIIRELMRVGYDICLLKGKDGKVPLHCAAIKGRVDVVKELVWACPESLKQVTACGETALHLTVKSNQIEAARVLIEEIRRLQMMEILNWKDTEGNTVLHQATFNRQHEIIGLLIGGEALACGVNVNTVNTSGFTPKDVLDLLLQNGSDFYHHDIHIYQMFQQAGAVKGREITTDPAYVRTQTENPNRQIAQSACSWNLWKELMREVAESSTDTQNALMVVAVLIATVTYQAVLSPPSGFWEADKRKSQTVTTVQKRTMNPGEAVMASDPEIFAVFIVFNAIGFFASLAMISLLTSGFPLRAGLRLAILSMTATYVIAVIYMGPTKMREVYIVVILMGLLFLAESIRFTVWLLKKWGIVGDTRSRLR</sequence>
<feature type="transmembrane region" description="Helical" evidence="2">
    <location>
        <begin position="775"/>
        <end position="794"/>
    </location>
</feature>
<dbReference type="PROSITE" id="PS50297">
    <property type="entry name" value="ANK_REP_REGION"/>
    <property type="match status" value="5"/>
</dbReference>
<feature type="repeat" description="ANK" evidence="1">
    <location>
        <begin position="582"/>
        <end position="603"/>
    </location>
</feature>
<feature type="transmembrane region" description="Helical" evidence="2">
    <location>
        <begin position="867"/>
        <end position="885"/>
    </location>
</feature>
<feature type="repeat" description="ANK" evidence="1">
    <location>
        <begin position="137"/>
        <end position="159"/>
    </location>
</feature>
<keyword evidence="5" id="KW-1185">Reference proteome</keyword>
<dbReference type="Pfam" id="PF13962">
    <property type="entry name" value="PGG"/>
    <property type="match status" value="2"/>
</dbReference>
<gene>
    <name evidence="4" type="ORF">PVK06_026386</name>
</gene>
<dbReference type="PANTHER" id="PTHR24128">
    <property type="entry name" value="HOMEOBOX PROTEIN WARIAI"/>
    <property type="match status" value="1"/>
</dbReference>
<comment type="caution">
    <text evidence="4">The sequence shown here is derived from an EMBL/GenBank/DDBJ whole genome shotgun (WGS) entry which is preliminary data.</text>
</comment>
<feature type="transmembrane region" description="Helical" evidence="2">
    <location>
        <begin position="891"/>
        <end position="914"/>
    </location>
</feature>
<feature type="repeat" description="ANK" evidence="1">
    <location>
        <begin position="69"/>
        <end position="101"/>
    </location>
</feature>
<feature type="repeat" description="ANK" evidence="1">
    <location>
        <begin position="103"/>
        <end position="124"/>
    </location>
</feature>
<accession>A0ABR0NXJ2</accession>
<dbReference type="InterPro" id="IPR026961">
    <property type="entry name" value="PGG_dom"/>
</dbReference>
<dbReference type="Proteomes" id="UP001358586">
    <property type="component" value="Chromosome 8"/>
</dbReference>
<feature type="domain" description="PGG" evidence="3">
    <location>
        <begin position="295"/>
        <end position="381"/>
    </location>
</feature>
<dbReference type="InterPro" id="IPR036770">
    <property type="entry name" value="Ankyrin_rpt-contain_sf"/>
</dbReference>
<feature type="transmembrane region" description="Helical" evidence="2">
    <location>
        <begin position="413"/>
        <end position="436"/>
    </location>
</feature>
<keyword evidence="2" id="KW-0472">Membrane</keyword>
<organism evidence="4 5">
    <name type="scientific">Gossypium arboreum</name>
    <name type="common">Tree cotton</name>
    <name type="synonym">Gossypium nanking</name>
    <dbReference type="NCBI Taxonomy" id="29729"/>
    <lineage>
        <taxon>Eukaryota</taxon>
        <taxon>Viridiplantae</taxon>
        <taxon>Streptophyta</taxon>
        <taxon>Embryophyta</taxon>
        <taxon>Tracheophyta</taxon>
        <taxon>Spermatophyta</taxon>
        <taxon>Magnoliopsida</taxon>
        <taxon>eudicotyledons</taxon>
        <taxon>Gunneridae</taxon>
        <taxon>Pentapetalae</taxon>
        <taxon>rosids</taxon>
        <taxon>malvids</taxon>
        <taxon>Malvales</taxon>
        <taxon>Malvaceae</taxon>
        <taxon>Malvoideae</taxon>
        <taxon>Gossypium</taxon>
    </lineage>
</organism>
<feature type="transmembrane region" description="Helical" evidence="2">
    <location>
        <begin position="355"/>
        <end position="377"/>
    </location>
</feature>
<proteinExistence type="predicted"/>
<keyword evidence="1" id="KW-0040">ANK repeat</keyword>
<reference evidence="4 5" key="1">
    <citation type="submission" date="2023-03" db="EMBL/GenBank/DDBJ databases">
        <title>WGS of Gossypium arboreum.</title>
        <authorList>
            <person name="Yu D."/>
        </authorList>
    </citation>
    <scope>NUCLEOTIDE SEQUENCE [LARGE SCALE GENOMIC DNA]</scope>
    <source>
        <tissue evidence="4">Leaf</tissue>
    </source>
</reference>
<feature type="transmembrane region" description="Helical" evidence="2">
    <location>
        <begin position="389"/>
        <end position="407"/>
    </location>
</feature>
<evidence type="ECO:0000259" key="3">
    <source>
        <dbReference type="Pfam" id="PF13962"/>
    </source>
</evidence>
<dbReference type="EMBL" id="JARKNE010000008">
    <property type="protein sequence ID" value="KAK5811067.1"/>
    <property type="molecule type" value="Genomic_DNA"/>
</dbReference>
<keyword evidence="2" id="KW-0812">Transmembrane</keyword>
<evidence type="ECO:0000313" key="4">
    <source>
        <dbReference type="EMBL" id="KAK5811067.1"/>
    </source>
</evidence>
<dbReference type="SMART" id="SM00248">
    <property type="entry name" value="ANK"/>
    <property type="match status" value="10"/>
</dbReference>
<dbReference type="SUPFAM" id="SSF48403">
    <property type="entry name" value="Ankyrin repeat"/>
    <property type="match status" value="2"/>
</dbReference>
<feature type="repeat" description="ANK" evidence="1">
    <location>
        <begin position="548"/>
        <end position="580"/>
    </location>
</feature>
<evidence type="ECO:0000256" key="2">
    <source>
        <dbReference type="SAM" id="Phobius"/>
    </source>
</evidence>
<evidence type="ECO:0000313" key="5">
    <source>
        <dbReference type="Proteomes" id="UP001358586"/>
    </source>
</evidence>
<dbReference type="Gene3D" id="1.25.40.20">
    <property type="entry name" value="Ankyrin repeat-containing domain"/>
    <property type="match status" value="2"/>
</dbReference>
<protein>
    <recommendedName>
        <fullName evidence="3">PGG domain-containing protein</fullName>
    </recommendedName>
</protein>
<dbReference type="InterPro" id="IPR002110">
    <property type="entry name" value="Ankyrin_rpt"/>
</dbReference>
<feature type="transmembrane region" description="Helical" evidence="2">
    <location>
        <begin position="833"/>
        <end position="855"/>
    </location>
</feature>
<name>A0ABR0NXJ2_GOSAR</name>
<dbReference type="Pfam" id="PF12796">
    <property type="entry name" value="Ank_2"/>
    <property type="match status" value="4"/>
</dbReference>
<dbReference type="PANTHER" id="PTHR24128:SF84">
    <property type="entry name" value="ANKYRIN REPEAT-CONTAINING PROTEIN BDA1-LIKE"/>
    <property type="match status" value="1"/>
</dbReference>
<evidence type="ECO:0000256" key="1">
    <source>
        <dbReference type="PROSITE-ProRule" id="PRU00023"/>
    </source>
</evidence>
<keyword evidence="2" id="KW-1133">Transmembrane helix</keyword>